<reference evidence="2" key="2">
    <citation type="journal article" date="2022" name="Microbiol. Resour. Announc.">
        <title>Metagenome Sequencing to Explore Phylogenomics of Terrestrial Cyanobacteria.</title>
        <authorList>
            <person name="Ward R.D."/>
            <person name="Stajich J.E."/>
            <person name="Johansen J.R."/>
            <person name="Huntemann M."/>
            <person name="Clum A."/>
            <person name="Foster B."/>
            <person name="Foster B."/>
            <person name="Roux S."/>
            <person name="Palaniappan K."/>
            <person name="Varghese N."/>
            <person name="Mukherjee S."/>
            <person name="Reddy T.B.K."/>
            <person name="Daum C."/>
            <person name="Copeland A."/>
            <person name="Chen I.A."/>
            <person name="Ivanova N.N."/>
            <person name="Kyrpides N.C."/>
            <person name="Shapiro N."/>
            <person name="Eloe-Fadrosh E.A."/>
            <person name="Pietrasiak N."/>
        </authorList>
    </citation>
    <scope>NUCLEOTIDE SEQUENCE</scope>
    <source>
        <strain evidence="2">CPER-KK1</strain>
    </source>
</reference>
<dbReference type="Pfam" id="PF05729">
    <property type="entry name" value="NACHT"/>
    <property type="match status" value="1"/>
</dbReference>
<dbReference type="SUPFAM" id="SSF52540">
    <property type="entry name" value="P-loop containing nucleoside triphosphate hydrolases"/>
    <property type="match status" value="1"/>
</dbReference>
<evidence type="ECO:0000313" key="3">
    <source>
        <dbReference type="Proteomes" id="UP000753908"/>
    </source>
</evidence>
<dbReference type="Proteomes" id="UP000753908">
    <property type="component" value="Unassembled WGS sequence"/>
</dbReference>
<sequence length="770" mass="89844">MAKKRLLVRASRQGIESAEKALVRLGFVTKTNFAEVKRIGRSTVTKFFNHQSLQLDSLQRICEELTLPWQEIVEDSSEKIDAQSKAEKQPSSSDLDIDALVPQVRSHSCEAILDNYSKIRLLDDTRIDVDLLYVDVYVLEKLSSKRYASISGLLEGIEQREDYERLTLGHRQKRLPGQEIVRQFPRLMVLGKPGSGKTTFLRHLAVDCSKGKFFCDRIPVLLELRSIKEGNSFNLLNLIHREFGLAQQEQTQQILNQGKAFILLDGLDEVPSQLRQSVRDQIYEFAKEYRKNRFVLTCRTQTIEYIADNFEPIEVANFDAEQVKIFALNWFTATPETSGEAERWTSRFVGKLEENQQIRELAITPILLTLTCLLFIAEQDLPKKQSELYEKASNLLLNKWDKFRDIPRDYQQLSVSDKQKLLSYLAFRKFEQPDNFILFEQDEIQGYIAEHLGIEAEESETVLKAIEAHHGLLIEQAQGIWSFSHLTFQEYFAAKYIVDSSNPEAEFQRLLTHVTQPRWRELFLLTVSMVENANKLLMLMKQKQEEIGTSLISDKQLKKFLGWVNTKASSVKVPCKFSDKCNFYFALVHDFPLARYLAGELGSKPDIQGHDDNIFNYDLAYRHLYELYLDLSLTFTLYSENFEEFRRGIEGCHSDFSRTPKLHQALEHIKIHLPRIEEDFEKFFDEDWQREKLLVEETFWQANGQTRLNELRTVMIEHRKIGHDWQLSEEQKEQLKRYYDANKLLMDCLNSGNVTPKVREEIEKILFAHC</sequence>
<dbReference type="InterPro" id="IPR027417">
    <property type="entry name" value="P-loop_NTPase"/>
</dbReference>
<dbReference type="PANTHER" id="PTHR46844">
    <property type="entry name" value="SLR5058 PROTEIN"/>
    <property type="match status" value="1"/>
</dbReference>
<dbReference type="Pfam" id="PF22727">
    <property type="entry name" value="NCH2"/>
    <property type="match status" value="1"/>
</dbReference>
<name>A0A951PMZ9_9CYAN</name>
<dbReference type="InterPro" id="IPR054501">
    <property type="entry name" value="NCH2"/>
</dbReference>
<dbReference type="PANTHER" id="PTHR46844:SF1">
    <property type="entry name" value="SLR5058 PROTEIN"/>
    <property type="match status" value="1"/>
</dbReference>
<dbReference type="AlphaFoldDB" id="A0A951PMZ9"/>
<evidence type="ECO:0000313" key="2">
    <source>
        <dbReference type="EMBL" id="MBW4546607.1"/>
    </source>
</evidence>
<proteinExistence type="predicted"/>
<dbReference type="PROSITE" id="PS50837">
    <property type="entry name" value="NACHT"/>
    <property type="match status" value="1"/>
</dbReference>
<organism evidence="2 3">
    <name type="scientific">Symplocastrum torsivum CPER-KK1</name>
    <dbReference type="NCBI Taxonomy" id="450513"/>
    <lineage>
        <taxon>Bacteria</taxon>
        <taxon>Bacillati</taxon>
        <taxon>Cyanobacteriota</taxon>
        <taxon>Cyanophyceae</taxon>
        <taxon>Oscillatoriophycideae</taxon>
        <taxon>Oscillatoriales</taxon>
        <taxon>Microcoleaceae</taxon>
        <taxon>Symplocastrum</taxon>
    </lineage>
</organism>
<feature type="domain" description="NACHT" evidence="1">
    <location>
        <begin position="185"/>
        <end position="300"/>
    </location>
</feature>
<dbReference type="InterPro" id="IPR007111">
    <property type="entry name" value="NACHT_NTPase"/>
</dbReference>
<dbReference type="Gene3D" id="3.40.50.300">
    <property type="entry name" value="P-loop containing nucleotide triphosphate hydrolases"/>
    <property type="match status" value="1"/>
</dbReference>
<evidence type="ECO:0000259" key="1">
    <source>
        <dbReference type="PROSITE" id="PS50837"/>
    </source>
</evidence>
<reference evidence="2" key="1">
    <citation type="submission" date="2021-05" db="EMBL/GenBank/DDBJ databases">
        <authorList>
            <person name="Pietrasiak N."/>
            <person name="Ward R."/>
            <person name="Stajich J.E."/>
            <person name="Kurbessoian T."/>
        </authorList>
    </citation>
    <scope>NUCLEOTIDE SEQUENCE</scope>
    <source>
        <strain evidence="2">CPER-KK1</strain>
    </source>
</reference>
<comment type="caution">
    <text evidence="2">The sequence shown here is derived from an EMBL/GenBank/DDBJ whole genome shotgun (WGS) entry which is preliminary data.</text>
</comment>
<dbReference type="EMBL" id="JAHHIF010000027">
    <property type="protein sequence ID" value="MBW4546607.1"/>
    <property type="molecule type" value="Genomic_DNA"/>
</dbReference>
<accession>A0A951PMZ9</accession>
<gene>
    <name evidence="2" type="ORF">KME25_19500</name>
</gene>
<protein>
    <submittedName>
        <fullName evidence="2">NACHT domain-containing NTPase</fullName>
    </submittedName>
</protein>